<dbReference type="PROSITE" id="PS50865">
    <property type="entry name" value="ZF_MYND_2"/>
    <property type="match status" value="2"/>
</dbReference>
<evidence type="ECO:0000256" key="4">
    <source>
        <dbReference type="PROSITE-ProRule" id="PRU00134"/>
    </source>
</evidence>
<dbReference type="SUPFAM" id="SSF144232">
    <property type="entry name" value="HIT/MYND zinc finger-like"/>
    <property type="match status" value="2"/>
</dbReference>
<keyword evidence="3" id="KW-0862">Zinc</keyword>
<evidence type="ECO:0000256" key="2">
    <source>
        <dbReference type="ARBA" id="ARBA00022771"/>
    </source>
</evidence>
<evidence type="ECO:0000256" key="1">
    <source>
        <dbReference type="ARBA" id="ARBA00022723"/>
    </source>
</evidence>
<feature type="region of interest" description="Disordered" evidence="5">
    <location>
        <begin position="691"/>
        <end position="731"/>
    </location>
</feature>
<accession>A0A7R9BYZ5</accession>
<dbReference type="InterPro" id="IPR002893">
    <property type="entry name" value="Znf_MYND"/>
</dbReference>
<proteinExistence type="predicted"/>
<dbReference type="Gene3D" id="6.10.140.2220">
    <property type="match status" value="2"/>
</dbReference>
<reference evidence="7" key="1">
    <citation type="submission" date="2020-11" db="EMBL/GenBank/DDBJ databases">
        <authorList>
            <person name="Tran Van P."/>
        </authorList>
    </citation>
    <scope>NUCLEOTIDE SEQUENCE</scope>
</reference>
<feature type="region of interest" description="Disordered" evidence="5">
    <location>
        <begin position="642"/>
        <end position="663"/>
    </location>
</feature>
<evidence type="ECO:0000259" key="6">
    <source>
        <dbReference type="PROSITE" id="PS50865"/>
    </source>
</evidence>
<dbReference type="EMBL" id="OA887143">
    <property type="protein sequence ID" value="CAD7283259.1"/>
    <property type="molecule type" value="Genomic_DNA"/>
</dbReference>
<organism evidence="7">
    <name type="scientific">Notodromas monacha</name>
    <dbReference type="NCBI Taxonomy" id="399045"/>
    <lineage>
        <taxon>Eukaryota</taxon>
        <taxon>Metazoa</taxon>
        <taxon>Ecdysozoa</taxon>
        <taxon>Arthropoda</taxon>
        <taxon>Crustacea</taxon>
        <taxon>Oligostraca</taxon>
        <taxon>Ostracoda</taxon>
        <taxon>Podocopa</taxon>
        <taxon>Podocopida</taxon>
        <taxon>Cypridocopina</taxon>
        <taxon>Cypridoidea</taxon>
        <taxon>Cyprididae</taxon>
        <taxon>Notodromas</taxon>
    </lineage>
</organism>
<name>A0A7R9BYZ5_9CRUS</name>
<dbReference type="AlphaFoldDB" id="A0A7R9BYZ5"/>
<dbReference type="GO" id="GO:0008270">
    <property type="term" value="F:zinc ion binding"/>
    <property type="evidence" value="ECO:0007669"/>
    <property type="project" value="UniProtKB-KW"/>
</dbReference>
<evidence type="ECO:0000256" key="5">
    <source>
        <dbReference type="SAM" id="MobiDB-lite"/>
    </source>
</evidence>
<dbReference type="Pfam" id="PF01753">
    <property type="entry name" value="zf-MYND"/>
    <property type="match status" value="1"/>
</dbReference>
<dbReference type="PROSITE" id="PS01360">
    <property type="entry name" value="ZF_MYND_1"/>
    <property type="match status" value="2"/>
</dbReference>
<keyword evidence="2 4" id="KW-0863">Zinc-finger</keyword>
<evidence type="ECO:0000313" key="8">
    <source>
        <dbReference type="Proteomes" id="UP000678499"/>
    </source>
</evidence>
<evidence type="ECO:0000256" key="3">
    <source>
        <dbReference type="ARBA" id="ARBA00022833"/>
    </source>
</evidence>
<dbReference type="Proteomes" id="UP000678499">
    <property type="component" value="Unassembled WGS sequence"/>
</dbReference>
<evidence type="ECO:0000313" key="7">
    <source>
        <dbReference type="EMBL" id="CAD7283259.1"/>
    </source>
</evidence>
<keyword evidence="1" id="KW-0479">Metal-binding</keyword>
<sequence>MDTPEGKCWRCLKSAKFWCTSCQFAQYCSQTCAKTDRGDHEKECALGTWGVGPCAYCGKEESYNCKCEQCGAARYCSSSCLLLDERNHKPVCVDIQNRMLSMARSIRTLRKDIASDLTPCSRPRTLAGWGFPALDILRAQENEWRLRKNCSLFKNFSVLIFGADFKHVLATVAGLGDNPVKQQEPSLSGGSVDILKLTIVEDDPEILARLVLLVRMLQNEFIASEAVVQAMYYCHLGFPEREAFRGIVQGVIDELLHDANLPSKEKKKSAFYCKRTRAQLYLVFKAWKSLLSTKPTAAAAGDDQHHHGRLSDAIKASVGADGHADKLGHYLAQLPSEWLRRNVLRHLLRKTYANCEVSPVCVNPTLVKICAKVNDHHEQPGADGEEKFGKKFVFQPSEHLELIFEDWLPNACKSTIINKLLQWDDESNDDIIGPVYEKMVADFVVSARKNIDKFKVVFVLNSLEESLLLMNDQKFDRILTGPEHADRLGTPFLIESCANMINAINPDARLITFHSIWSQFLNSKIDLLTGLCSSHRVPSTAADVQDKKLVPLFSVVANTSSSYAEVLRQFLRAELLENRGHYHKVKLTLAKLPKFSDVQNGLDLRLVQFSQKNRVVVPLKLRKKGRELVNLNEDMIALEWVPKEQPKGTHQQRSNPAEPHSISGSEMLQRIASLPSSNTYFSLLPPAAAPATRTRITSHHQQQQVPRKPENNENKYQQQVLQQQQPRVTHL</sequence>
<keyword evidence="8" id="KW-1185">Reference proteome</keyword>
<gene>
    <name evidence="7" type="ORF">NMOB1V02_LOCUS10875</name>
</gene>
<dbReference type="EMBL" id="CAJPEX010005106">
    <property type="protein sequence ID" value="CAG0923411.1"/>
    <property type="molecule type" value="Genomic_DNA"/>
</dbReference>
<feature type="domain" description="MYND-type" evidence="6">
    <location>
        <begin position="54"/>
        <end position="92"/>
    </location>
</feature>
<feature type="domain" description="MYND-type" evidence="6">
    <location>
        <begin position="8"/>
        <end position="44"/>
    </location>
</feature>
<protein>
    <recommendedName>
        <fullName evidence="6">MYND-type domain-containing protein</fullName>
    </recommendedName>
</protein>